<keyword evidence="1" id="KW-0812">Transmembrane</keyword>
<keyword evidence="1" id="KW-0472">Membrane</keyword>
<keyword evidence="1" id="KW-1133">Transmembrane helix</keyword>
<evidence type="ECO:0000313" key="3">
    <source>
        <dbReference type="EnsemblMetazoa" id="OVOC1808.1"/>
    </source>
</evidence>
<dbReference type="EMBL" id="CMVM020000057">
    <property type="status" value="NOT_ANNOTATED_CDS"/>
    <property type="molecule type" value="Genomic_DNA"/>
</dbReference>
<dbReference type="Proteomes" id="UP000024404">
    <property type="component" value="Unassembled WGS sequence"/>
</dbReference>
<feature type="signal peptide" evidence="2">
    <location>
        <begin position="1"/>
        <end position="19"/>
    </location>
</feature>
<feature type="transmembrane region" description="Helical" evidence="1">
    <location>
        <begin position="128"/>
        <end position="148"/>
    </location>
</feature>
<dbReference type="EnsemblMetazoa" id="OVOC1808.1">
    <property type="protein sequence ID" value="OVOC1808.1"/>
    <property type="gene ID" value="WBGene00238617"/>
</dbReference>
<accession>A0A8R1TNR0</accession>
<feature type="chain" id="PRO_5035864892" evidence="2">
    <location>
        <begin position="20"/>
        <end position="149"/>
    </location>
</feature>
<protein>
    <submittedName>
        <fullName evidence="3">Uncharacterized protein</fullName>
    </submittedName>
</protein>
<evidence type="ECO:0000256" key="1">
    <source>
        <dbReference type="SAM" id="Phobius"/>
    </source>
</evidence>
<organism evidence="3 4">
    <name type="scientific">Onchocerca volvulus</name>
    <dbReference type="NCBI Taxonomy" id="6282"/>
    <lineage>
        <taxon>Eukaryota</taxon>
        <taxon>Metazoa</taxon>
        <taxon>Ecdysozoa</taxon>
        <taxon>Nematoda</taxon>
        <taxon>Chromadorea</taxon>
        <taxon>Rhabditida</taxon>
        <taxon>Spirurina</taxon>
        <taxon>Spiruromorpha</taxon>
        <taxon>Filarioidea</taxon>
        <taxon>Onchocercidae</taxon>
        <taxon>Onchocerca</taxon>
    </lineage>
</organism>
<sequence length="149" mass="15328">MRVDWIILLLSLMLPVMIANNSNLDISMREKNAVNAIEKQDLPRSHRFKRQYSCGQCGGGGGPPVVVSPCQQCKGGGAGVSAIGGAGGISAIGGGVSAIGGGFGGGGGDTVAVVCCGATGLKGMFRNWWLHIPLLLLPMSMSWIKALFL</sequence>
<reference evidence="4" key="1">
    <citation type="submission" date="2013-10" db="EMBL/GenBank/DDBJ databases">
        <title>Genome sequencing of Onchocerca volvulus.</title>
        <authorList>
            <person name="Cotton J."/>
            <person name="Tsai J."/>
            <person name="Stanley E."/>
            <person name="Tracey A."/>
            <person name="Holroyd N."/>
            <person name="Lustigman S."/>
            <person name="Berriman M."/>
        </authorList>
    </citation>
    <scope>NUCLEOTIDE SEQUENCE</scope>
</reference>
<keyword evidence="2" id="KW-0732">Signal</keyword>
<evidence type="ECO:0000313" key="4">
    <source>
        <dbReference type="Proteomes" id="UP000024404"/>
    </source>
</evidence>
<keyword evidence="4" id="KW-1185">Reference proteome</keyword>
<dbReference type="AlphaFoldDB" id="A0A8R1TNR0"/>
<name>A0A8R1TNR0_ONCVO</name>
<proteinExistence type="predicted"/>
<evidence type="ECO:0000256" key="2">
    <source>
        <dbReference type="SAM" id="SignalP"/>
    </source>
</evidence>
<reference evidence="3" key="2">
    <citation type="submission" date="2022-06" db="UniProtKB">
        <authorList>
            <consortium name="EnsemblMetazoa"/>
        </authorList>
    </citation>
    <scope>IDENTIFICATION</scope>
</reference>